<proteinExistence type="predicted"/>
<reference evidence="3 4" key="1">
    <citation type="submission" date="2016-03" db="EMBL/GenBank/DDBJ databases">
        <title>Complete genome of Aminobacter aminovorans KCTC 2477.</title>
        <authorList>
            <person name="Kim K.M."/>
        </authorList>
    </citation>
    <scope>NUCLEOTIDE SEQUENCE [LARGE SCALE GENOMIC DNA]</scope>
    <source>
        <strain evidence="3 4">KCTC 2477</strain>
        <plasmid evidence="3 4">pAA01</plasmid>
    </source>
</reference>
<feature type="domain" description="DUF5801" evidence="2">
    <location>
        <begin position="1951"/>
        <end position="2106"/>
    </location>
</feature>
<evidence type="ECO:0000259" key="2">
    <source>
        <dbReference type="Pfam" id="PF19116"/>
    </source>
</evidence>
<feature type="domain" description="DUF5801" evidence="2">
    <location>
        <begin position="3711"/>
        <end position="3866"/>
    </location>
</feature>
<feature type="domain" description="DUF5801" evidence="2">
    <location>
        <begin position="1423"/>
        <end position="1578"/>
    </location>
</feature>
<dbReference type="InterPro" id="IPR018511">
    <property type="entry name" value="Hemolysin-typ_Ca-bd_CS"/>
</dbReference>
<evidence type="ECO:0000313" key="3">
    <source>
        <dbReference type="EMBL" id="AMS44812.1"/>
    </source>
</evidence>
<feature type="domain" description="DUF5801" evidence="2">
    <location>
        <begin position="1599"/>
        <end position="1754"/>
    </location>
</feature>
<feature type="region of interest" description="Disordered" evidence="1">
    <location>
        <begin position="39"/>
        <end position="65"/>
    </location>
</feature>
<dbReference type="EMBL" id="CP015006">
    <property type="protein sequence ID" value="AMS44812.1"/>
    <property type="molecule type" value="Genomic_DNA"/>
</dbReference>
<feature type="domain" description="DUF5801" evidence="2">
    <location>
        <begin position="719"/>
        <end position="874"/>
    </location>
</feature>
<geneLocation type="plasmid" evidence="3 4">
    <name>pAA01</name>
</geneLocation>
<dbReference type="RefSeq" id="WP_067968182.1">
    <property type="nucleotide sequence ID" value="NZ_CP015006.1"/>
</dbReference>
<dbReference type="Pfam" id="PF19116">
    <property type="entry name" value="DUF5801"/>
    <property type="match status" value="20"/>
</dbReference>
<feature type="domain" description="DUF5801" evidence="2">
    <location>
        <begin position="3007"/>
        <end position="3162"/>
    </location>
</feature>
<accession>A0AAC8YUL9</accession>
<keyword evidence="3" id="KW-0614">Plasmid</keyword>
<dbReference type="InterPro" id="IPR011049">
    <property type="entry name" value="Serralysin-like_metalloprot_C"/>
</dbReference>
<feature type="domain" description="DUF5801" evidence="2">
    <location>
        <begin position="3359"/>
        <end position="3514"/>
    </location>
</feature>
<feature type="domain" description="DUF5801" evidence="2">
    <location>
        <begin position="1775"/>
        <end position="1930"/>
    </location>
</feature>
<gene>
    <name evidence="3" type="ORF">AA2016_5907</name>
</gene>
<dbReference type="PROSITE" id="PS00330">
    <property type="entry name" value="HEMOLYSIN_CALCIUM"/>
    <property type="match status" value="3"/>
</dbReference>
<sequence>MATSVDQGNLSATATGSDPLLDQAVPLSEVQLLAQATEPAAKADPVPVDAGSGQPIQAAQPNATPAAPATAAEYTADASNVVHLPANISVDNIKVDGKNLILEQADGTEIVVKDAASNVPTFMLGDVELPRVALIAALEAGGVDVAFGPDGSISVGPGSANSSGGNFEAPIGGIGNGFDLSALLPPTALQFPQYEYRELFPGARRNRAPEMLDFAVRVSEEGLQNGIKDDSGSSDTTDQAIATGPFSATDADGDPLSYTFGVPSLPAGMADLYSGNDKIEWIGQGTSQLIGMANGLPIITITATGDSYSIVLSGPINHPIGGSEDDLTLVIPVTVSDGKGGTATANMSVTIEDDGPSVTGTVAASSVTLDETNARQGDGSGFGAPINATSAAAIISATLAFGADDAAASGATVYGIELTGGGTSALTSLQTAIGDFPITLVETAPNTIVGQYTDGGIQTAFTIVINADGTLTVTQNVALEHTTDGSSPADHDDALSLSGLITATVTITDSDGDTASGSAQIGGAVTFKDDGPSVTGTVAASSVTLDETSARQGDGSGFGAPINATSAAAIISATLAFGADDAAASGATVYGIELTGGGTSALTSLQTAIGDFPITLVETAPNTIVGQYTDGGIQTAFTIVINADGTLTVTQNVALEHTTDGSSPADHDDALSLSGLITATVTITDSDGDTASGSAQIGGAVTFKDDGPSVTGTVAASSVTLDETNARQGDGSGFGAPINATSAAAIISATLAFGADDAAASGATVYGIELTGGGTSALTSLQTAIGDFPITLVETAPNTIVGQYTDGGIQTAFTIVINADGTLTVTQNVALEHTTDGSSPADHDDALSLSGLITATVTITDSDGDTASGSAQIGGAVTFKDDGPSVTGTVAASSVTLDETNARQGDGSGFGAPINATSAAAIISATLAFGADDAAASGATVYGIELTGGGTSALTSLQTAIGDFPITLVETAPNTIVGQYTDGGIQTAFTIVINADGTLTVTQNVALEHTTDGSSPADHDDALSLSGLITATVTITDSDGDTASGSAQIGGAVTFKDDGPSVTGTVAASSVTLDETNARQGDGSGFGAPINATSAAAIISATLAFGADDAAASGATVYGIELTGGGTSALTSLQTAIGDFPITLVETAPNTIVGQYTDGGIQTAFTIVINADGTLTVTQNVALEHTTDGSSPADHDDALSLSGLITATVTITDSDGDTASGSAQIGGAVTFKDDGPSVTGTVAASSVTLDETNARQGDGSGFGAPINATSAAAIISATLAFGADDAAASGATVYGIELTGGGTSALTSLQTAIGDFPITLVETAPNTIVGQYTDGGIQTAFTIVINADGTLTVTQNVALEHTTDGSSPADHDDALSLSGLITATVTITDSDGDTASGSAQIGGAVTFKDDGPSVTGTVAASSVTLDETSARQGDGSGFGAPINATSAAAIISATLAFGADDAAASGATVYGIELTGGGTSALTSLQTAIGDFPITLVETAPNTIVGQYTDGGIQTAFTIVINADGTLTVTQNVALEHTTDGSSPADHDDALSLSGLITATVTITDSDGDTASGSAQIGGAVTFKDDGPSVTGTVAASSVTLDETNARQGDGSGFGAPINATSAAAIISATLAFGADDAAASGATVYGIELTGGGTSALTSLQTAIGDFPITLVETAPNTIVGQYTDGGIQTAFTIVINADGTLTVTQNVALEHTTDGSSPADHDDALSLSGLITATVTITDSDGDTASGSAQIGGAVTFKDDGPSVTGTVAASSVTLDETNARQGDGSGFGAPINATSAAAIISATLAFGADDAAASGATVYGIELTGGGTSALTSLQTAIGDFPITLVETAPNTIVGQYTDGGIQTAFTIVINADGTLTVTQNVALEHTTDGSSPADHDDALSLSGLITATVTITDSDGDTASGSAQIGGAVTFKDDGPSVTGTVAASSVTLDETNARQGDGSGFGAPINATSAAAIISATLAFGADDAAASGATVYGIELTGGGTSALTSLQTAIGDFPITLVETAPNTIVGQYTDGGIQTAFTIVINADGTLTVTQNVALEHTTDGSSPADHDDALSLSGLITATVTITDSDGDTASGSAQIGGAVTFKDDGPSVTGTVAASSVTLDETSARQGDGSGFGAPINATSAAAIISATLAFGADDAAASGATVYGIELTGGGTSALTSLQTAIGDFPITLVETAPNTIVGQYTDGGIQTAFTIVINADGTLTVTQNVALEHTTDGSSPADHDDALSLSGLITATVTITDSDGDTASGSAQIGGAVTFKDDGPSVTGTVAASSVTLDETNARQGDGSGFGAPINATSAAAIISATLAFGADDAAASGATVYGIELTGGGTSALTSLQTAIGDFPITLVETAPNTIVGQYTDGGIQTAFTIVINADGTLTVTQNVALEHTTDGSSPADHDDALSLSGLITATVTITDSDGDTASGSAQIGGAVTFKDDGPSVTGTVAASSVTLDETSARQGDGSGFGAPINATSAAAIISATLAFGADDAAASGATVYGIELTGGGTSALTSLQTAIGDFPITLVETAPNTIVGQYTDGGIQTAFTIVINADGTLTVTQNVALEHTTDGSSPADHDDALSLSGLITATVTITDSDGDTASGSAQIGGAVTFKDDGPSVTGTVAASSVTLDETNARQGDGSGFGAPINATSAAAIISATLAFGADDAAASGATVYGIELTGGGTSALTSLQTAIGDFPITLVETAPNTIVGQYTDGGIQTAFTIVINADGTLTVTQNVALEHTTDGSSPADHDDALSLSGLITATVTITDSDGDTASGSAQIGGAVTFKDDGPSVTGTVAASSVTLDETNARQGDGSGFGAPINATSAAAIISATLAFGADDAAASGATVYGIELTGGGTSALTSLQTAIGDFPITLVETAPNTIVGQYTDGGIQTAFTIVINADGTLTVTQNVALEHTTDGSSPADHDDALSLSGLITATVTITDSDGDTASGSAQIGGAVTFKDDGPSVTGTVAASSVTLDETNARQGDGSGFGAPINATSAAAIISATLAFGADDAAASGATVYGIELTGGGTSALTSLQTAIGDFPITLVETAPNTIVGQYTDGGIQTAFTIVINADGTLTVTQNVALEHTTDGSSPADHDDALSLSGLITATVTITDSDGDTASGSAQIGGAVTFKDDGPSVTGTVAASSVTLDETNARQGDGSGFGAPINATSAAAIISATLAFGADDAAASGATVYGIELTGGGTSALTSLQTAIGDFPITLVETAPNTIVGQYTDGGIQTAFTIVINADGTLTVTQNVALEHTTDGSSPADHDDALSLSGLITATVTITDSDGDTASGSAQIGGAVTFKDDGPSVTGTVAASSVTLDETSARQGDGSGFGAPINATSAAAIISATLAFGADDAAASGATVYGIELTGGGTSALTSLQTAIGDFPITLVETAPNTIVGQYTDGGIQTAFTIVINADGTLTVTQNVALEHTTDGSSPADHDDALSLSGLITATVTITDSDGDTASGSAQIGGAVTFKDDGPSVTGTVAASSVTLDETNARQGDGSGFGAPINATSAAAIISATLAFGADDAAASGATVYGIELTGGGTSALTSLQTAIGDFPITLVETAPNTIVGQYTDGGIQTAFTIVINADGTLTVTQNVALEHTTDGSSPADHDDALSLSGLITATVTITDSDGDTASGSAQIGGAVTFKDDGPSVTGTVAASSVTLDETNARQGDGSGFGAPINATSAAAIISATLAFGADDAAASGATVYGIELTGGGTSALTSLQTAIGDFPITLVETAPNTIVGQYTDGGIQTAFTIVINADGTLTVTQNVALEHTTDGSSPADHDDALSLSGLITATVTITDSDGDTASGSAQIGGAVTFKDDGPSVQSVQDAVVANTTGSITGAIDISYGADGPDAGSALFIAGYDDLPGIVEVLSADGQTLTAYIDSDNDGVHDAGETSQFYQLTLNDTENTYTLTYSERPTVSIPLNFAAASGGGGDETLTVPAGDYTLAINGGIFNGTTLVDLGEGDPGDDDDDVKPTGTGFGIGGTTGQTTIENNEGFTISVSANGSPSTADALTFEIDRNGGGGTTTMVVNWRAYDADGNVITGGTGYNAGSGSQTFTVIKSPNTGFITINPPGEFATMEIWFTNQTGSGNVRIEGVDLITTVIPENQPLTFDIGARDGDGDVSNLSNLEVLLQGGAGPGYTVNGTSHGEILAGGSAADTISGGDGDDTLIGGAGNDQLNGGAGNDTASYEGSNVGVTVTVNGAASGGHATGDTLSLIENLTGSSFTDTLTGDAGANLLAGRGGNDTLIGGAGNDVLDGGLGQDTMTGGDNADTFVISADTIGAINDIITDFNIAQGDQIDLSELLKGLAAGTDLEAGGYVKIEQTGVNTSTVSVDIDGGGNSYQAVAELQNLSYNSATTDTVKILFEDNSGTKHTDNV</sequence>
<dbReference type="PRINTS" id="PR00313">
    <property type="entry name" value="CABNDNGRPT"/>
</dbReference>
<dbReference type="InterPro" id="IPR043824">
    <property type="entry name" value="DUF5801"/>
</dbReference>
<feature type="region of interest" description="Disordered" evidence="1">
    <location>
        <begin position="224"/>
        <end position="248"/>
    </location>
</feature>
<evidence type="ECO:0000313" key="4">
    <source>
        <dbReference type="Proteomes" id="UP000075755"/>
    </source>
</evidence>
<feature type="domain" description="DUF5801" evidence="2">
    <location>
        <begin position="2127"/>
        <end position="2282"/>
    </location>
</feature>
<feature type="domain" description="DUF5801" evidence="2">
    <location>
        <begin position="2655"/>
        <end position="2810"/>
    </location>
</feature>
<name>A0AAC8YUL9_AMIAI</name>
<feature type="domain" description="DUF5801" evidence="2">
    <location>
        <begin position="2831"/>
        <end position="2986"/>
    </location>
</feature>
<feature type="domain" description="DUF5801" evidence="2">
    <location>
        <begin position="1247"/>
        <end position="1402"/>
    </location>
</feature>
<dbReference type="NCBIfam" id="TIGR03661">
    <property type="entry name" value="T1SS_VCA0849"/>
    <property type="match status" value="1"/>
</dbReference>
<feature type="domain" description="DUF5801" evidence="2">
    <location>
        <begin position="895"/>
        <end position="1050"/>
    </location>
</feature>
<evidence type="ECO:0000256" key="1">
    <source>
        <dbReference type="SAM" id="MobiDB-lite"/>
    </source>
</evidence>
<feature type="domain" description="DUF5801" evidence="2">
    <location>
        <begin position="2479"/>
        <end position="2634"/>
    </location>
</feature>
<dbReference type="InterPro" id="IPR019960">
    <property type="entry name" value="T1SS_VCA0849"/>
</dbReference>
<dbReference type="InterPro" id="IPR001343">
    <property type="entry name" value="Hemolysn_Ca-bd"/>
</dbReference>
<dbReference type="Pfam" id="PF00353">
    <property type="entry name" value="HemolysinCabind"/>
    <property type="match status" value="2"/>
</dbReference>
<feature type="domain" description="DUF5801" evidence="2">
    <location>
        <begin position="3183"/>
        <end position="3338"/>
    </location>
</feature>
<dbReference type="SMART" id="SM00710">
    <property type="entry name" value="PbH1"/>
    <property type="match status" value="20"/>
</dbReference>
<dbReference type="SUPFAM" id="SSF51120">
    <property type="entry name" value="beta-Roll"/>
    <property type="match status" value="2"/>
</dbReference>
<feature type="domain" description="DUF5801" evidence="2">
    <location>
        <begin position="367"/>
        <end position="522"/>
    </location>
</feature>
<feature type="domain" description="DUF5801" evidence="2">
    <location>
        <begin position="1071"/>
        <end position="1226"/>
    </location>
</feature>
<dbReference type="InterPro" id="IPR006626">
    <property type="entry name" value="PbH1"/>
</dbReference>
<dbReference type="Proteomes" id="UP000075755">
    <property type="component" value="Plasmid pAA01"/>
</dbReference>
<feature type="domain" description="DUF5801" evidence="2">
    <location>
        <begin position="2303"/>
        <end position="2458"/>
    </location>
</feature>
<organism evidence="3 4">
    <name type="scientific">Aminobacter aminovorans</name>
    <name type="common">Chelatobacter heintzii</name>
    <dbReference type="NCBI Taxonomy" id="83263"/>
    <lineage>
        <taxon>Bacteria</taxon>
        <taxon>Pseudomonadati</taxon>
        <taxon>Pseudomonadota</taxon>
        <taxon>Alphaproteobacteria</taxon>
        <taxon>Hyphomicrobiales</taxon>
        <taxon>Phyllobacteriaceae</taxon>
        <taxon>Aminobacter</taxon>
    </lineage>
</organism>
<dbReference type="GO" id="GO:0005509">
    <property type="term" value="F:calcium ion binding"/>
    <property type="evidence" value="ECO:0007669"/>
    <property type="project" value="InterPro"/>
</dbReference>
<dbReference type="KEGG" id="aak:AA2016_5907"/>
<feature type="domain" description="DUF5801" evidence="2">
    <location>
        <begin position="3535"/>
        <end position="3690"/>
    </location>
</feature>
<feature type="domain" description="DUF5801" evidence="2">
    <location>
        <begin position="543"/>
        <end position="698"/>
    </location>
</feature>
<protein>
    <submittedName>
        <fullName evidence="3">Iron-regulated protein FrpC</fullName>
    </submittedName>
</protein>